<feature type="transmembrane region" description="Helical" evidence="6">
    <location>
        <begin position="5"/>
        <end position="25"/>
    </location>
</feature>
<evidence type="ECO:0000313" key="7">
    <source>
        <dbReference type="EMBL" id="ANF30039.1"/>
    </source>
</evidence>
<dbReference type="EMBL" id="SITJ01000081">
    <property type="protein sequence ID" value="TBL64758.1"/>
    <property type="molecule type" value="Genomic_DNA"/>
</dbReference>
<accession>A0A172X097</accession>
<feature type="transmembrane region" description="Helical" evidence="6">
    <location>
        <begin position="139"/>
        <end position="158"/>
    </location>
</feature>
<keyword evidence="3 6" id="KW-0812">Transmembrane</keyword>
<feature type="transmembrane region" description="Helical" evidence="6">
    <location>
        <begin position="374"/>
        <end position="401"/>
    </location>
</feature>
<feature type="transmembrane region" description="Helical" evidence="6">
    <location>
        <begin position="81"/>
        <end position="102"/>
    </location>
</feature>
<feature type="transmembrane region" description="Helical" evidence="6">
    <location>
        <begin position="37"/>
        <end position="60"/>
    </location>
</feature>
<dbReference type="InterPro" id="IPR002797">
    <property type="entry name" value="Polysacc_synth"/>
</dbReference>
<feature type="transmembrane region" description="Helical" evidence="6">
    <location>
        <begin position="287"/>
        <end position="312"/>
    </location>
</feature>
<dbReference type="CDD" id="cd13128">
    <property type="entry name" value="MATE_Wzx_like"/>
    <property type="match status" value="1"/>
</dbReference>
<feature type="transmembrane region" description="Helical" evidence="6">
    <location>
        <begin position="351"/>
        <end position="368"/>
    </location>
</feature>
<evidence type="ECO:0000256" key="6">
    <source>
        <dbReference type="SAM" id="Phobius"/>
    </source>
</evidence>
<reference evidence="8 9" key="2">
    <citation type="submission" date="2019-02" db="EMBL/GenBank/DDBJ databases">
        <title>Comparative genomic analysis of the Hafnia genus genomes.</title>
        <authorList>
            <person name="Zhiqiu Y."/>
            <person name="Chao Y."/>
            <person name="Yuhui D."/>
            <person name="Di H."/>
            <person name="Bin L."/>
        </authorList>
    </citation>
    <scope>NUCLEOTIDE SEQUENCE [LARGE SCALE GENOMIC DNA]</scope>
    <source>
        <strain evidence="8 9">PCM_1210</strain>
    </source>
</reference>
<evidence type="ECO:0000313" key="8">
    <source>
        <dbReference type="EMBL" id="TBL64758.1"/>
    </source>
</evidence>
<dbReference type="AlphaFoldDB" id="A0A172X097"/>
<comment type="subcellular location">
    <subcellularLocation>
        <location evidence="1">Cell membrane</location>
        <topology evidence="1">Multi-pass membrane protein</topology>
    </subcellularLocation>
</comment>
<dbReference type="Pfam" id="PF01943">
    <property type="entry name" value="Polysacc_synt"/>
    <property type="match status" value="1"/>
</dbReference>
<evidence type="ECO:0000313" key="9">
    <source>
        <dbReference type="Proteomes" id="UP000291600"/>
    </source>
</evidence>
<dbReference type="Proteomes" id="UP000291600">
    <property type="component" value="Unassembled WGS sequence"/>
</dbReference>
<gene>
    <name evidence="7" type="primary">rfbX</name>
    <name evidence="8" type="ORF">EYY96_22195</name>
</gene>
<dbReference type="GO" id="GO:0005886">
    <property type="term" value="C:plasma membrane"/>
    <property type="evidence" value="ECO:0007669"/>
    <property type="project" value="UniProtKB-SubCell"/>
</dbReference>
<dbReference type="PANTHER" id="PTHR30250:SF11">
    <property type="entry name" value="O-ANTIGEN TRANSPORTER-RELATED"/>
    <property type="match status" value="1"/>
</dbReference>
<name>A0A172X097_HAFAL</name>
<dbReference type="PANTHER" id="PTHR30250">
    <property type="entry name" value="PST FAMILY PREDICTED COLANIC ACID TRANSPORTER"/>
    <property type="match status" value="1"/>
</dbReference>
<sequence>MLKNIFYLSLVQISNYVFPLITLPYLVRVLGAEKYGSLMLCQALIQYFLILTDYGFNLSATKKIAIAKSQDEIDKIYSNTTYAKIFLTIASLCFLIIALYSLSMFNNLHMVSFILFSSVVGNCLFPLFLFQGLEKMRDITWISILAKCVMLVSTFLLVKGSDDITGAAAAIAFAMLIPGVIATFYVRYYHLARFKKTSVRDIICELKHGSSLFLSQVAISFYTTFNTILLGHYYTPTMVGYYSAADRLRAATQSCFVPVQQVVYPRINKSGKSFSKIKHDVITYGRYFIPLVLILSCCIFLFGDKLALIYLGKEYMISATLFKWMSLLVLMVSLAIVIGQWGLISLGKEKILTNIYIAGAILHCAYSIPLVKLYSVYGMLISVIVTETFITILMLIFFILITKNNQGLKYV</sequence>
<organism evidence="7">
    <name type="scientific">Hafnia alvei</name>
    <dbReference type="NCBI Taxonomy" id="569"/>
    <lineage>
        <taxon>Bacteria</taxon>
        <taxon>Pseudomonadati</taxon>
        <taxon>Pseudomonadota</taxon>
        <taxon>Gammaproteobacteria</taxon>
        <taxon>Enterobacterales</taxon>
        <taxon>Hafniaceae</taxon>
        <taxon>Hafnia</taxon>
    </lineage>
</organism>
<dbReference type="EMBL" id="KX117087">
    <property type="protein sequence ID" value="ANF30039.1"/>
    <property type="molecule type" value="Genomic_DNA"/>
</dbReference>
<feature type="transmembrane region" description="Helical" evidence="6">
    <location>
        <begin position="108"/>
        <end position="130"/>
    </location>
</feature>
<keyword evidence="2" id="KW-1003">Cell membrane</keyword>
<evidence type="ECO:0000256" key="3">
    <source>
        <dbReference type="ARBA" id="ARBA00022692"/>
    </source>
</evidence>
<evidence type="ECO:0000256" key="1">
    <source>
        <dbReference type="ARBA" id="ARBA00004651"/>
    </source>
</evidence>
<protein>
    <submittedName>
        <fullName evidence="8">Flippase</fullName>
    </submittedName>
    <submittedName>
        <fullName evidence="7">Putative O-antigen transporter</fullName>
    </submittedName>
</protein>
<reference evidence="7" key="1">
    <citation type="journal article" date="2016" name="PLoS ONE">
        <title>Genetic Diversity of O-Antigens in Hafnia alvei and the Development of a Suspension Array for Serotype Detection.</title>
        <authorList>
            <person name="Duan Z."/>
            <person name="Niedziela T."/>
            <person name="Lugowski C."/>
            <person name="Cao B."/>
            <person name="Wang T."/>
            <person name="Xu L."/>
            <person name="Yang B."/>
            <person name="Liu B."/>
            <person name="Wang L."/>
        </authorList>
    </citation>
    <scope>NUCLEOTIDE SEQUENCE</scope>
    <source>
        <strain evidence="7">PCM1210</strain>
    </source>
</reference>
<keyword evidence="5 6" id="KW-0472">Membrane</keyword>
<feature type="transmembrane region" description="Helical" evidence="6">
    <location>
        <begin position="324"/>
        <end position="344"/>
    </location>
</feature>
<evidence type="ECO:0000256" key="5">
    <source>
        <dbReference type="ARBA" id="ARBA00023136"/>
    </source>
</evidence>
<evidence type="ECO:0000256" key="4">
    <source>
        <dbReference type="ARBA" id="ARBA00022989"/>
    </source>
</evidence>
<keyword evidence="4 6" id="KW-1133">Transmembrane helix</keyword>
<evidence type="ECO:0000256" key="2">
    <source>
        <dbReference type="ARBA" id="ARBA00022475"/>
    </source>
</evidence>
<feature type="transmembrane region" description="Helical" evidence="6">
    <location>
        <begin position="164"/>
        <end position="186"/>
    </location>
</feature>
<proteinExistence type="predicted"/>
<dbReference type="InterPro" id="IPR050833">
    <property type="entry name" value="Poly_Biosynth_Transport"/>
</dbReference>